<comment type="caution">
    <text evidence="10">The sequence shown here is derived from an EMBL/GenBank/DDBJ whole genome shotgun (WGS) entry which is preliminary data.</text>
</comment>
<comment type="similarity">
    <text evidence="3">Belongs to the CTC1 family.</text>
</comment>
<feature type="region of interest" description="Disordered" evidence="9">
    <location>
        <begin position="22"/>
        <end position="52"/>
    </location>
</feature>
<dbReference type="PANTHER" id="PTHR14865:SF2">
    <property type="entry name" value="CST COMPLEX SUBUNIT CTC1"/>
    <property type="match status" value="1"/>
</dbReference>
<dbReference type="Proteomes" id="UP001418222">
    <property type="component" value="Unassembled WGS sequence"/>
</dbReference>
<dbReference type="GO" id="GO:0045740">
    <property type="term" value="P:positive regulation of DNA replication"/>
    <property type="evidence" value="ECO:0007669"/>
    <property type="project" value="TreeGrafter"/>
</dbReference>
<accession>A0AAP0GEW3</accession>
<evidence type="ECO:0000256" key="3">
    <source>
        <dbReference type="ARBA" id="ARBA00006332"/>
    </source>
</evidence>
<evidence type="ECO:0000256" key="4">
    <source>
        <dbReference type="ARBA" id="ARBA00016175"/>
    </source>
</evidence>
<dbReference type="AlphaFoldDB" id="A0AAP0GEW3"/>
<dbReference type="PANTHER" id="PTHR14865">
    <property type="entry name" value="CST COMPLEX SUBUNIT CTC1"/>
    <property type="match status" value="1"/>
</dbReference>
<reference evidence="10 11" key="1">
    <citation type="journal article" date="2022" name="Nat. Plants">
        <title>Genomes of leafy and leafless Platanthera orchids illuminate the evolution of mycoheterotrophy.</title>
        <authorList>
            <person name="Li M.H."/>
            <person name="Liu K.W."/>
            <person name="Li Z."/>
            <person name="Lu H.C."/>
            <person name="Ye Q.L."/>
            <person name="Zhang D."/>
            <person name="Wang J.Y."/>
            <person name="Li Y.F."/>
            <person name="Zhong Z.M."/>
            <person name="Liu X."/>
            <person name="Yu X."/>
            <person name="Liu D.K."/>
            <person name="Tu X.D."/>
            <person name="Liu B."/>
            <person name="Hao Y."/>
            <person name="Liao X.Y."/>
            <person name="Jiang Y.T."/>
            <person name="Sun W.H."/>
            <person name="Chen J."/>
            <person name="Chen Y.Q."/>
            <person name="Ai Y."/>
            <person name="Zhai J.W."/>
            <person name="Wu S.S."/>
            <person name="Zhou Z."/>
            <person name="Hsiao Y.Y."/>
            <person name="Wu W.L."/>
            <person name="Chen Y.Y."/>
            <person name="Lin Y.F."/>
            <person name="Hsu J.L."/>
            <person name="Li C.Y."/>
            <person name="Wang Z.W."/>
            <person name="Zhao X."/>
            <person name="Zhong W.Y."/>
            <person name="Ma X.K."/>
            <person name="Ma L."/>
            <person name="Huang J."/>
            <person name="Chen G.Z."/>
            <person name="Huang M.Z."/>
            <person name="Huang L."/>
            <person name="Peng D.H."/>
            <person name="Luo Y.B."/>
            <person name="Zou S.Q."/>
            <person name="Chen S.P."/>
            <person name="Lan S."/>
            <person name="Tsai W.C."/>
            <person name="Van de Peer Y."/>
            <person name="Liu Z.J."/>
        </authorList>
    </citation>
    <scope>NUCLEOTIDE SEQUENCE [LARGE SCALE GENOMIC DNA]</scope>
    <source>
        <strain evidence="10">Lor287</strain>
    </source>
</reference>
<evidence type="ECO:0000256" key="1">
    <source>
        <dbReference type="ARBA" id="ARBA00004123"/>
    </source>
</evidence>
<evidence type="ECO:0000256" key="9">
    <source>
        <dbReference type="SAM" id="MobiDB-lite"/>
    </source>
</evidence>
<keyword evidence="6" id="KW-0779">Telomere</keyword>
<dbReference type="GO" id="GO:0010833">
    <property type="term" value="P:telomere maintenance via telomere lengthening"/>
    <property type="evidence" value="ECO:0007669"/>
    <property type="project" value="TreeGrafter"/>
</dbReference>
<evidence type="ECO:0000256" key="5">
    <source>
        <dbReference type="ARBA" id="ARBA00022454"/>
    </source>
</evidence>
<name>A0AAP0GEW3_9ASPA</name>
<evidence type="ECO:0000256" key="2">
    <source>
        <dbReference type="ARBA" id="ARBA00004574"/>
    </source>
</evidence>
<evidence type="ECO:0000256" key="7">
    <source>
        <dbReference type="ARBA" id="ARBA00023125"/>
    </source>
</evidence>
<dbReference type="GO" id="GO:0042162">
    <property type="term" value="F:telomeric DNA binding"/>
    <property type="evidence" value="ECO:0007669"/>
    <property type="project" value="TreeGrafter"/>
</dbReference>
<proteinExistence type="inferred from homology"/>
<sequence>MSLHSITISDLLSLSRPITGAATLSPSSSRPSPLKKHKPPPPPVTSDHLTDPLLSGTTTNPDHFFTPLNRPVLLVGSVDLPIDPYNHFLSISDGSSTICCAVLDFDLKIIGCSIHVLAWNFLPFKTQGGGLLEVIRWSISPSLALSKDMPTLSLQKGLEFSERKSIVGVLISVSPVFTVPCRNHGPGSDSVGFLTDIYTCNCSLCTKSCSLDRFGCSLWRHNNHCFSISKFVYFVAPSARWRLALAKLAGKVIMVSGLKKKMIFVGEKASYAMYTTTLEASISACQFPVDIRTRVIEEGAVYNGVVTGVYMHGMVLELDDKVWLLVTDTNIVPLAAVRVGAIISVRNFELVHPILSWIEINLLVSCCRTIIDVKAFSISETRCHFRSQSQSSLEKFIGTLIPTARFWVLLLISCFRKKFANILSNKEILGSRNHA</sequence>
<gene>
    <name evidence="10" type="primary">CTC1</name>
    <name evidence="10" type="ORF">KSP39_PZI002605</name>
</gene>
<protein>
    <recommendedName>
        <fullName evidence="4">CST complex subunit CTC1</fullName>
    </recommendedName>
</protein>
<keyword evidence="8" id="KW-0539">Nucleus</keyword>
<dbReference type="Pfam" id="PF15491">
    <property type="entry name" value="CTC1_2"/>
    <property type="match status" value="1"/>
</dbReference>
<dbReference type="InterPro" id="IPR028262">
    <property type="entry name" value="CTC1_plant"/>
</dbReference>
<dbReference type="InterPro" id="IPR042617">
    <property type="entry name" value="CTC1-like"/>
</dbReference>
<evidence type="ECO:0000256" key="8">
    <source>
        <dbReference type="ARBA" id="ARBA00023242"/>
    </source>
</evidence>
<evidence type="ECO:0000313" key="10">
    <source>
        <dbReference type="EMBL" id="KAK8955030.1"/>
    </source>
</evidence>
<evidence type="ECO:0000256" key="6">
    <source>
        <dbReference type="ARBA" id="ARBA00022895"/>
    </source>
</evidence>
<comment type="subcellular location">
    <subcellularLocation>
        <location evidence="2">Chromosome</location>
        <location evidence="2">Telomere</location>
    </subcellularLocation>
    <subcellularLocation>
        <location evidence="1">Nucleus</location>
    </subcellularLocation>
</comment>
<dbReference type="GO" id="GO:0003697">
    <property type="term" value="F:single-stranded DNA binding"/>
    <property type="evidence" value="ECO:0007669"/>
    <property type="project" value="TreeGrafter"/>
</dbReference>
<keyword evidence="7" id="KW-0238">DNA-binding</keyword>
<dbReference type="EMBL" id="JBBWWQ010000002">
    <property type="protein sequence ID" value="KAK8955030.1"/>
    <property type="molecule type" value="Genomic_DNA"/>
</dbReference>
<dbReference type="GO" id="GO:1990879">
    <property type="term" value="C:CST complex"/>
    <property type="evidence" value="ECO:0007669"/>
    <property type="project" value="TreeGrafter"/>
</dbReference>
<evidence type="ECO:0000313" key="11">
    <source>
        <dbReference type="Proteomes" id="UP001418222"/>
    </source>
</evidence>
<keyword evidence="5" id="KW-0158">Chromosome</keyword>
<keyword evidence="11" id="KW-1185">Reference proteome</keyword>
<organism evidence="10 11">
    <name type="scientific">Platanthera zijinensis</name>
    <dbReference type="NCBI Taxonomy" id="2320716"/>
    <lineage>
        <taxon>Eukaryota</taxon>
        <taxon>Viridiplantae</taxon>
        <taxon>Streptophyta</taxon>
        <taxon>Embryophyta</taxon>
        <taxon>Tracheophyta</taxon>
        <taxon>Spermatophyta</taxon>
        <taxon>Magnoliopsida</taxon>
        <taxon>Liliopsida</taxon>
        <taxon>Asparagales</taxon>
        <taxon>Orchidaceae</taxon>
        <taxon>Orchidoideae</taxon>
        <taxon>Orchideae</taxon>
        <taxon>Orchidinae</taxon>
        <taxon>Platanthera</taxon>
    </lineage>
</organism>